<evidence type="ECO:0000313" key="1">
    <source>
        <dbReference type="EMBL" id="KAF4028230.1"/>
    </source>
</evidence>
<dbReference type="Proteomes" id="UP000602510">
    <property type="component" value="Unassembled WGS sequence"/>
</dbReference>
<name>A0A833SPB0_PHYIN</name>
<keyword evidence="2" id="KW-1185">Reference proteome</keyword>
<accession>A0A833SPB0</accession>
<evidence type="ECO:0000313" key="2">
    <source>
        <dbReference type="Proteomes" id="UP000602510"/>
    </source>
</evidence>
<dbReference type="EMBL" id="WSZM01001116">
    <property type="protein sequence ID" value="KAF4028230.1"/>
    <property type="molecule type" value="Genomic_DNA"/>
</dbReference>
<sequence length="1619" mass="172800">MAGMLVDPVLYAFLNKGVDTTQRTAPSMIWGRGCSLDLRGEARERGVSYQGGKAPYPTGLAYKLFQQKFQIKADRVDDLVSSYACSNVTALAMGKLVGAASTARQSGCGRSVGCQGGKRKLFQGKFQIKADRVEDLDAGYACSNVTALAMGKLVGAASTARQSGCGRSVGCQGGKRKRFRGKLQIKADRVDDLVSSYACSNVTALAMGKLVSAASTARRTARGRSVGCQGGKRKLFQGKFQIKADRVEDLDSGYAGSNVTALAMGKLVGAASTARQSGCGRSVGCQGGKRASPLSSCRNYSRKFQIKADRVEDLDSGYADFRRLWGSSWVRRRLQGSQVVGAASAAKAENANDSRGSSRLRPIVWKFWTPAMRAAMLQHSYITNSQISDLLPSIAISEGYGEARGLLHCPRVETIPGKFQIKADRVEDLDSGYACSNVTALAMGKLVGAASTARQSGCGRSVGCQGGKRKRFQGKLQIKADRVEDLDSGYACSNRFPTAMGKLVAAASTARQSGCGRSVGCQGGKRKLFLGKFQIKADRVDDLDSGYACSNVTALAMGKLVGAASTARQSGCGRSVGCQGGKRKLFQGKFQIKADRVDDLDSGYACSNVTALAMGKLVGAASTARQSGWWRSVGCQGGKARERDKRFQGKLQIKADRVEDLDAGYADFRRLWGSSWVRRRLQGSQVVGAASAAKAEKRKRFQGKLQIKADRVEDLDAGYASWVRRRLQGSQAGGAASAAKAEKRKRFQGKFQIKADRVEDLDSGYACSNVTALAMGKLVGAASTARQSGCGRSVGCQGGKRKLFQGKFQIKADRVDELDAGYACSNVTALAMGKLVSAASTARRTARGRSVGCQGGKRKLFQGKFQIKADRVEDLDSGYACSNVTALAMGKLVGAASTARQSGCGRSVGCQGGKRKRFQGKLQIKADRVDDLDSGYACSNVTALAMGKLVSAASTARRTARGRSVGCQGGKRVSATNYSGKFQIKADRVEDLDAGYACSNVTALAMGKLVGAASTARQSGCGRSVGCQGGKRKLFQGKFQIKADRVDDLDSGYACSNVTALAMGKLVGAASTARQSGCGRSVGCQGGKRVSATSVVAGSKDRANGLATDPHCPRVETIPGKLQIKADRAPVGAASMSATSVVAGSKDRAGYELVWKNWTAMRAAMLQHSYITNSQISDLLPLIAISEGYGEARECGVDCKADSSWAQRRLPRRKTRERDKRFQGKFQIKADRVEELDSGYADFRRLWGSSWVRRRLQGSQAVGAASAAKAENANDSRGSSRLRPIVWKNWTPAMRAAMLQHSYITNSQISDLLPSIAISEGYGEARECGVDCKAVRLWAQRRLPRRKAQTIPGKFQIKADRVDDLDSGYACSNVTALAMGKLVGAASTARQSGWGAVSAAKAENANYSRGSSRLRPIVWMTWTPAMRAAMLHHSYITNQQISDLLPSIAISEGYGEARECGVDCKAVRLWAQRRLPRRKTRLLHCPRVETIPGKFQIKADRVDELDSGYACSNVTALAMGKLVGAASTARQSGCGRSVGCQGGKRKRFQGKLQIKADRVEGLDSGYAGSNVTALVVGAASAAKAEKRKLFQGKFQIKADRVDDLVSSYACSNVTALVYH</sequence>
<organism evidence="1 2">
    <name type="scientific">Phytophthora infestans</name>
    <name type="common">Potato late blight agent</name>
    <name type="synonym">Botrytis infestans</name>
    <dbReference type="NCBI Taxonomy" id="4787"/>
    <lineage>
        <taxon>Eukaryota</taxon>
        <taxon>Sar</taxon>
        <taxon>Stramenopiles</taxon>
        <taxon>Oomycota</taxon>
        <taxon>Peronosporomycetes</taxon>
        <taxon>Peronosporales</taxon>
        <taxon>Peronosporaceae</taxon>
        <taxon>Phytophthora</taxon>
    </lineage>
</organism>
<proteinExistence type="predicted"/>
<gene>
    <name evidence="1" type="ORF">GN244_ATG20105</name>
</gene>
<reference evidence="1" key="1">
    <citation type="submission" date="2020-04" db="EMBL/GenBank/DDBJ databases">
        <title>Hybrid Assembly of Korean Phytophthora infestans isolates.</title>
        <authorList>
            <person name="Prokchorchik M."/>
            <person name="Lee Y."/>
            <person name="Seo J."/>
            <person name="Cho J.-H."/>
            <person name="Park Y.-E."/>
            <person name="Jang D.-C."/>
            <person name="Im J.-S."/>
            <person name="Choi J.-G."/>
            <person name="Park H.-J."/>
            <person name="Lee G.-B."/>
            <person name="Lee Y.-G."/>
            <person name="Hong S.-Y."/>
            <person name="Cho K."/>
            <person name="Sohn K.H."/>
        </authorList>
    </citation>
    <scope>NUCLEOTIDE SEQUENCE</scope>
    <source>
        <strain evidence="1">KR_1_A1</strain>
    </source>
</reference>
<protein>
    <submittedName>
        <fullName evidence="1">Uncharacterized protein</fullName>
    </submittedName>
</protein>
<comment type="caution">
    <text evidence="1">The sequence shown here is derived from an EMBL/GenBank/DDBJ whole genome shotgun (WGS) entry which is preliminary data.</text>
</comment>